<gene>
    <name evidence="1" type="ORF">VNO78_22204</name>
</gene>
<organism evidence="1 2">
    <name type="scientific">Psophocarpus tetragonolobus</name>
    <name type="common">Winged bean</name>
    <name type="synonym">Dolichos tetragonolobus</name>
    <dbReference type="NCBI Taxonomy" id="3891"/>
    <lineage>
        <taxon>Eukaryota</taxon>
        <taxon>Viridiplantae</taxon>
        <taxon>Streptophyta</taxon>
        <taxon>Embryophyta</taxon>
        <taxon>Tracheophyta</taxon>
        <taxon>Spermatophyta</taxon>
        <taxon>Magnoliopsida</taxon>
        <taxon>eudicotyledons</taxon>
        <taxon>Gunneridae</taxon>
        <taxon>Pentapetalae</taxon>
        <taxon>rosids</taxon>
        <taxon>fabids</taxon>
        <taxon>Fabales</taxon>
        <taxon>Fabaceae</taxon>
        <taxon>Papilionoideae</taxon>
        <taxon>50 kb inversion clade</taxon>
        <taxon>NPAAA clade</taxon>
        <taxon>indigoferoid/millettioid clade</taxon>
        <taxon>Phaseoleae</taxon>
        <taxon>Psophocarpus</taxon>
    </lineage>
</organism>
<evidence type="ECO:0000313" key="2">
    <source>
        <dbReference type="Proteomes" id="UP001386955"/>
    </source>
</evidence>
<reference evidence="1 2" key="1">
    <citation type="submission" date="2024-01" db="EMBL/GenBank/DDBJ databases">
        <title>The genomes of 5 underutilized Papilionoideae crops provide insights into root nodulation and disease resistanc.</title>
        <authorList>
            <person name="Jiang F."/>
        </authorList>
    </citation>
    <scope>NUCLEOTIDE SEQUENCE [LARGE SCALE GENOMIC DNA]</scope>
    <source>
        <strain evidence="1">DUOXIRENSHENG_FW03</strain>
        <tissue evidence="1">Leaves</tissue>
    </source>
</reference>
<keyword evidence="2" id="KW-1185">Reference proteome</keyword>
<dbReference type="EMBL" id="JAYMYS010000005">
    <property type="protein sequence ID" value="KAK7393645.1"/>
    <property type="molecule type" value="Genomic_DNA"/>
</dbReference>
<sequence length="67" mass="7273">MSCFGVIRIWGWSQKGLLVVDDNDDRWLCCGGWTGLIVGGDDDDGWVCMWVGAKGDDDGTNSKGYGI</sequence>
<protein>
    <submittedName>
        <fullName evidence="1">Uncharacterized protein</fullName>
    </submittedName>
</protein>
<comment type="caution">
    <text evidence="1">The sequence shown here is derived from an EMBL/GenBank/DDBJ whole genome shotgun (WGS) entry which is preliminary data.</text>
</comment>
<dbReference type="Proteomes" id="UP001386955">
    <property type="component" value="Unassembled WGS sequence"/>
</dbReference>
<dbReference type="AlphaFoldDB" id="A0AAN9SD64"/>
<name>A0AAN9SD64_PSOTE</name>
<proteinExistence type="predicted"/>
<evidence type="ECO:0000313" key="1">
    <source>
        <dbReference type="EMBL" id="KAK7393645.1"/>
    </source>
</evidence>
<accession>A0AAN9SD64</accession>